<keyword evidence="1 3" id="KW-0853">WD repeat</keyword>
<evidence type="ECO:0000256" key="2">
    <source>
        <dbReference type="ARBA" id="ARBA00022737"/>
    </source>
</evidence>
<feature type="repeat" description="WD" evidence="3">
    <location>
        <begin position="416"/>
        <end position="459"/>
    </location>
</feature>
<dbReference type="PROSITE" id="PS50082">
    <property type="entry name" value="WD_REPEATS_2"/>
    <property type="match status" value="3"/>
</dbReference>
<dbReference type="PANTHER" id="PTHR19847:SF7">
    <property type="entry name" value="DDB1- AND CUL4-ASSOCIATED FACTOR 11"/>
    <property type="match status" value="1"/>
</dbReference>
<dbReference type="SMART" id="SM00320">
    <property type="entry name" value="WD40"/>
    <property type="match status" value="6"/>
</dbReference>
<dbReference type="InterPro" id="IPR020472">
    <property type="entry name" value="WD40_PAC1"/>
</dbReference>
<sequence>MADPHGRSLQDILGAGASSSSRPADGPSPPGDVTTASESEDMDYEATSDDASVDINDPEYIEAILRGVHQDYEEDNDDNDEDDEEDEDGPYGELQVEIEEEDDDQDATQSEAERSEPPYILTFILTVLLIFRIAATRQRRQVIRLLATSELGRLFRFANDDEELDIDDDAGDYGPMWRRRRRRPPADPTRFPKVPSDEGTELMNSGTFGSNEEESVSLSERGSIGKKKKLARRILDRELATDSHAKQRLNQRLMAQGMIPASNPDMVIHYNQPVYSGQFSDDGNFFYSVNKDYKVRMYDTSNPYKWRYYKTVEYPFGQWTLTDASLSPDNKYLAYTSIRSTVCLAPTDPNDKGDPYSLDLAGTGRQHPDMYRARFGGSFGIWSIRFSGDGRELVAGASGGAIVVYDIESRRTTQKINGHDDDVNAVCFADKSSPHILYSGSDDTTLKVWDTRSMGDSRAAGAFVGHIEGLTYIDSKGDGRYILSNGKEQSMKLWDLRMVMSPSDFTSRGPSRRGPRFDYRWGSYDEDDWYKDPNDNSLVTFRGHRVLRTLIRCHFSPPGSTNSRYVYSGSEDGKVYIWNMDATIAGIVDVQGATKNTRPPHNEYGAMAWDGIEDNSQSHWRTCVRDASWHPNAPMIVASAWSGYGRDTGTCSVHSWNDGAEEDEAEPKMGLRVNQKLEVDPALYPGQNERRYGLRHRNLGAHDDDDDDDDDD</sequence>
<evidence type="ECO:0000256" key="4">
    <source>
        <dbReference type="SAM" id="MobiDB-lite"/>
    </source>
</evidence>
<feature type="compositionally biased region" description="Polar residues" evidence="4">
    <location>
        <begin position="202"/>
        <end position="220"/>
    </location>
</feature>
<protein>
    <submittedName>
        <fullName evidence="5">LEC14B protein</fullName>
    </submittedName>
</protein>
<dbReference type="OrthoDB" id="63070at2759"/>
<feature type="region of interest" description="Disordered" evidence="4">
    <location>
        <begin position="682"/>
        <end position="712"/>
    </location>
</feature>
<evidence type="ECO:0000313" key="6">
    <source>
        <dbReference type="Proteomes" id="UP000462212"/>
    </source>
</evidence>
<feature type="repeat" description="WD" evidence="3">
    <location>
        <begin position="463"/>
        <end position="497"/>
    </location>
</feature>
<evidence type="ECO:0000256" key="3">
    <source>
        <dbReference type="PROSITE-ProRule" id="PRU00221"/>
    </source>
</evidence>
<evidence type="ECO:0000256" key="1">
    <source>
        <dbReference type="ARBA" id="ARBA00022574"/>
    </source>
</evidence>
<dbReference type="GO" id="GO:0043161">
    <property type="term" value="P:proteasome-mediated ubiquitin-dependent protein catabolic process"/>
    <property type="evidence" value="ECO:0007669"/>
    <property type="project" value="TreeGrafter"/>
</dbReference>
<reference evidence="5 6" key="1">
    <citation type="submission" date="2018-05" db="EMBL/GenBank/DDBJ databases">
        <title>Genome sequencing and assembly of the regulated plant pathogen Lachnellula willkommii and related sister species for the development of diagnostic species identification markers.</title>
        <authorList>
            <person name="Giroux E."/>
            <person name="Bilodeau G."/>
        </authorList>
    </citation>
    <scope>NUCLEOTIDE SEQUENCE [LARGE SCALE GENOMIC DNA]</scope>
    <source>
        <strain evidence="5 6">CBS 197.66</strain>
    </source>
</reference>
<dbReference type="PROSITE" id="PS50294">
    <property type="entry name" value="WD_REPEATS_REGION"/>
    <property type="match status" value="1"/>
</dbReference>
<dbReference type="PROSITE" id="PS00678">
    <property type="entry name" value="WD_REPEATS_1"/>
    <property type="match status" value="1"/>
</dbReference>
<dbReference type="InterPro" id="IPR036322">
    <property type="entry name" value="WD40_repeat_dom_sf"/>
</dbReference>
<gene>
    <name evidence="5" type="primary">LE14B</name>
    <name evidence="5" type="ORF">LSUB1_G001132</name>
</gene>
<feature type="compositionally biased region" description="Acidic residues" evidence="4">
    <location>
        <begin position="703"/>
        <end position="712"/>
    </location>
</feature>
<dbReference type="PRINTS" id="PR00320">
    <property type="entry name" value="GPROTEINBRPT"/>
</dbReference>
<feature type="compositionally biased region" description="Acidic residues" evidence="4">
    <location>
        <begin position="38"/>
        <end position="60"/>
    </location>
</feature>
<dbReference type="InterPro" id="IPR001680">
    <property type="entry name" value="WD40_rpt"/>
</dbReference>
<dbReference type="Proteomes" id="UP000462212">
    <property type="component" value="Unassembled WGS sequence"/>
</dbReference>
<name>A0A8H8UDW8_9HELO</name>
<dbReference type="GO" id="GO:0080008">
    <property type="term" value="C:Cul4-RING E3 ubiquitin ligase complex"/>
    <property type="evidence" value="ECO:0007669"/>
    <property type="project" value="TreeGrafter"/>
</dbReference>
<dbReference type="SUPFAM" id="SSF50978">
    <property type="entry name" value="WD40 repeat-like"/>
    <property type="match status" value="1"/>
</dbReference>
<dbReference type="EMBL" id="QGMJ01000173">
    <property type="protein sequence ID" value="TVY40556.1"/>
    <property type="molecule type" value="Genomic_DNA"/>
</dbReference>
<keyword evidence="2" id="KW-0677">Repeat</keyword>
<feature type="compositionally biased region" description="Acidic residues" evidence="4">
    <location>
        <begin position="72"/>
        <end position="90"/>
    </location>
</feature>
<dbReference type="InterPro" id="IPR019775">
    <property type="entry name" value="WD40_repeat_CS"/>
</dbReference>
<dbReference type="Gene3D" id="2.130.10.10">
    <property type="entry name" value="YVTN repeat-like/Quinoprotein amine dehydrogenase"/>
    <property type="match status" value="2"/>
</dbReference>
<organism evidence="5 6">
    <name type="scientific">Lachnellula subtilissima</name>
    <dbReference type="NCBI Taxonomy" id="602034"/>
    <lineage>
        <taxon>Eukaryota</taxon>
        <taxon>Fungi</taxon>
        <taxon>Dikarya</taxon>
        <taxon>Ascomycota</taxon>
        <taxon>Pezizomycotina</taxon>
        <taxon>Leotiomycetes</taxon>
        <taxon>Helotiales</taxon>
        <taxon>Lachnaceae</taxon>
        <taxon>Lachnellula</taxon>
    </lineage>
</organism>
<dbReference type="FunFam" id="2.130.10.10:FF:000557">
    <property type="entry name" value="WD repeat protein"/>
    <property type="match status" value="1"/>
</dbReference>
<dbReference type="PANTHER" id="PTHR19847">
    <property type="entry name" value="DDB1- AND CUL4-ASSOCIATED FACTOR 11"/>
    <property type="match status" value="1"/>
</dbReference>
<dbReference type="Pfam" id="PF00400">
    <property type="entry name" value="WD40"/>
    <property type="match status" value="3"/>
</dbReference>
<feature type="repeat" description="WD" evidence="3">
    <location>
        <begin position="560"/>
        <end position="581"/>
    </location>
</feature>
<proteinExistence type="predicted"/>
<comment type="caution">
    <text evidence="5">The sequence shown here is derived from an EMBL/GenBank/DDBJ whole genome shotgun (WGS) entry which is preliminary data.</text>
</comment>
<evidence type="ECO:0000313" key="5">
    <source>
        <dbReference type="EMBL" id="TVY40556.1"/>
    </source>
</evidence>
<feature type="region of interest" description="Disordered" evidence="4">
    <location>
        <begin position="171"/>
        <end position="222"/>
    </location>
</feature>
<accession>A0A8H8UDW8</accession>
<dbReference type="InterPro" id="IPR051859">
    <property type="entry name" value="DCAF"/>
</dbReference>
<feature type="region of interest" description="Disordered" evidence="4">
    <location>
        <begin position="1"/>
        <end position="90"/>
    </location>
</feature>
<dbReference type="InterPro" id="IPR015943">
    <property type="entry name" value="WD40/YVTN_repeat-like_dom_sf"/>
</dbReference>
<keyword evidence="6" id="KW-1185">Reference proteome</keyword>
<dbReference type="AlphaFoldDB" id="A0A8H8UDW8"/>